<dbReference type="WBParaSite" id="nRc.2.0.1.t19077-RA">
    <property type="protein sequence ID" value="nRc.2.0.1.t19077-RA"/>
    <property type="gene ID" value="nRc.2.0.1.g19077"/>
</dbReference>
<organism evidence="1 2">
    <name type="scientific">Romanomermis culicivorax</name>
    <name type="common">Nematode worm</name>
    <dbReference type="NCBI Taxonomy" id="13658"/>
    <lineage>
        <taxon>Eukaryota</taxon>
        <taxon>Metazoa</taxon>
        <taxon>Ecdysozoa</taxon>
        <taxon>Nematoda</taxon>
        <taxon>Enoplea</taxon>
        <taxon>Dorylaimia</taxon>
        <taxon>Mermithida</taxon>
        <taxon>Mermithoidea</taxon>
        <taxon>Mermithidae</taxon>
        <taxon>Romanomermis</taxon>
    </lineage>
</organism>
<keyword evidence="1" id="KW-1185">Reference proteome</keyword>
<evidence type="ECO:0000313" key="2">
    <source>
        <dbReference type="WBParaSite" id="nRc.2.0.1.t19077-RA"/>
    </source>
</evidence>
<evidence type="ECO:0000313" key="1">
    <source>
        <dbReference type="Proteomes" id="UP000887565"/>
    </source>
</evidence>
<name>A0A915J061_ROMCU</name>
<proteinExistence type="predicted"/>
<reference evidence="2" key="1">
    <citation type="submission" date="2022-11" db="UniProtKB">
        <authorList>
            <consortium name="WormBaseParasite"/>
        </authorList>
    </citation>
    <scope>IDENTIFICATION</scope>
</reference>
<dbReference type="AlphaFoldDB" id="A0A915J061"/>
<sequence length="96" mass="10292">MLAPSKTTALLLPTAMTSVQSTTTSSLKSTSTFTVLSLPKLVITTHPALGAAPAAGAVLQFQLQLPSESTMLPNYVRFRTTDPPHSIMLARRHYPL</sequence>
<protein>
    <submittedName>
        <fullName evidence="2">Secreted protein</fullName>
    </submittedName>
</protein>
<accession>A0A915J061</accession>
<dbReference type="Proteomes" id="UP000887565">
    <property type="component" value="Unplaced"/>
</dbReference>